<dbReference type="CDD" id="cd02857">
    <property type="entry name" value="E_set_CDase_PDE_N"/>
    <property type="match status" value="1"/>
</dbReference>
<dbReference type="AlphaFoldDB" id="A0A6I8MDL0"/>
<feature type="domain" description="Glycosyl hydrolase family 13 catalytic" evidence="3">
    <location>
        <begin position="140"/>
        <end position="497"/>
    </location>
</feature>
<dbReference type="CDD" id="cd11338">
    <property type="entry name" value="AmyAc_CMD"/>
    <property type="match status" value="1"/>
</dbReference>
<dbReference type="RefSeq" id="WP_156683196.1">
    <property type="nucleotide sequence ID" value="NZ_CABWIB010000001.1"/>
</dbReference>
<evidence type="ECO:0000313" key="4">
    <source>
        <dbReference type="EMBL" id="VWL85181.1"/>
    </source>
</evidence>
<accession>A0A6I8MDL0</accession>
<dbReference type="GO" id="GO:0004553">
    <property type="term" value="F:hydrolase activity, hydrolyzing O-glycosyl compounds"/>
    <property type="evidence" value="ECO:0007669"/>
    <property type="project" value="InterPro"/>
</dbReference>
<dbReference type="EMBL" id="CABWIB010000001">
    <property type="protein sequence ID" value="VWL85181.1"/>
    <property type="molecule type" value="Genomic_DNA"/>
</dbReference>
<keyword evidence="2" id="KW-0326">Glycosidase</keyword>
<dbReference type="Proteomes" id="UP000419017">
    <property type="component" value="Unassembled WGS sequence"/>
</dbReference>
<dbReference type="SMART" id="SM00642">
    <property type="entry name" value="Aamy"/>
    <property type="match status" value="1"/>
</dbReference>
<dbReference type="SUPFAM" id="SSF51445">
    <property type="entry name" value="(Trans)glycosidases"/>
    <property type="match status" value="1"/>
</dbReference>
<dbReference type="InterPro" id="IPR013783">
    <property type="entry name" value="Ig-like_fold"/>
</dbReference>
<dbReference type="InterPro" id="IPR045857">
    <property type="entry name" value="O16G_dom_2"/>
</dbReference>
<gene>
    <name evidence="4" type="ORF">OMES3154_00464</name>
</gene>
<dbReference type="Gene3D" id="3.20.20.80">
    <property type="entry name" value="Glycosidases"/>
    <property type="match status" value="1"/>
</dbReference>
<dbReference type="GO" id="GO:0005975">
    <property type="term" value="P:carbohydrate metabolic process"/>
    <property type="evidence" value="ECO:0007669"/>
    <property type="project" value="InterPro"/>
</dbReference>
<keyword evidence="1" id="KW-0378">Hydrolase</keyword>
<dbReference type="Pfam" id="PF02903">
    <property type="entry name" value="Alpha-amylase_N"/>
    <property type="match status" value="1"/>
</dbReference>
<evidence type="ECO:0000256" key="1">
    <source>
        <dbReference type="ARBA" id="ARBA00022801"/>
    </source>
</evidence>
<dbReference type="Pfam" id="PF00128">
    <property type="entry name" value="Alpha-amylase"/>
    <property type="match status" value="1"/>
</dbReference>
<dbReference type="Gene3D" id="2.60.40.10">
    <property type="entry name" value="Immunoglobulins"/>
    <property type="match status" value="1"/>
</dbReference>
<reference evidence="4 5" key="1">
    <citation type="submission" date="2019-10" db="EMBL/GenBank/DDBJ databases">
        <authorList>
            <person name="Blom J."/>
        </authorList>
    </citation>
    <scope>NUCLEOTIDE SEQUENCE [LARGE SCALE GENOMIC DNA]</scope>
    <source>
        <strain evidence="4 5">ES3154-GLU</strain>
    </source>
</reference>
<name>A0A6I8MDL0_9FUSO</name>
<dbReference type="SUPFAM" id="SSF81296">
    <property type="entry name" value="E set domains"/>
    <property type="match status" value="1"/>
</dbReference>
<keyword evidence="5" id="KW-1185">Reference proteome</keyword>
<dbReference type="InterPro" id="IPR004185">
    <property type="entry name" value="Glyco_hydro_13_lg-like_dom"/>
</dbReference>
<dbReference type="PANTHER" id="PTHR10357:SF210">
    <property type="entry name" value="MALTODEXTRIN GLUCOSIDASE"/>
    <property type="match status" value="1"/>
</dbReference>
<sequence>MLHKLAVYHKSESIYSFPISENEVVIRLRMAKEDKDLDVKIVYNDNRYKFYETRYEKNMQVKYIDDLFSYFEVKLKLEDKRLGYIFKINDGKNTYYYHENGITKDYDYNYAYYNFFQIPYINKEDIVKEVKFMKNSVFYQIFVERFNRANYEKDDSYIDKKWGELPTPTSFSGGDLKGITKKLGYLKDLGINAIYLTPIFKANSNHKYDTLDYFEIDPHFGTKKDLKELVDTAHSLGIKIVLDAVFNHISSSHKFFLDVIENGKNSKYYDWFLIKDDYVDLDKMNYEVFADVAYMPKLNIKNEEVKKYLIEISKHYLKEYDIDGWRLDVADELSHTFWQEFNRELKAIKKDFVIIGEDWHDSQAFLRGNEWDSIMNYGLTKIFLDYFAMGKISIKDVANRLNSLIVRNIDQINTMNLNLLDSHDTPRLMTLVKKEKNTFLSSLAMLFTYIGTPCIYYGTEIGLEGNGDPDCRRTFEWDFNKIDINLHNTVKKLIEIRKLDVFKNTNISIYEEDKKLYIKRYDDKNELTLIIAKDLNYDESDIILSSKDYDNKKGINFVIKYQ</sequence>
<dbReference type="InterPro" id="IPR014756">
    <property type="entry name" value="Ig_E-set"/>
</dbReference>
<dbReference type="InterPro" id="IPR017853">
    <property type="entry name" value="GH"/>
</dbReference>
<protein>
    <submittedName>
        <fullName evidence="4">Alpha,alpha-phosphotrehalase</fullName>
    </submittedName>
</protein>
<dbReference type="InterPro" id="IPR006047">
    <property type="entry name" value="GH13_cat_dom"/>
</dbReference>
<evidence type="ECO:0000256" key="2">
    <source>
        <dbReference type="ARBA" id="ARBA00023295"/>
    </source>
</evidence>
<dbReference type="Gene3D" id="3.90.400.10">
    <property type="entry name" value="Oligo-1,6-glucosidase, Domain 2"/>
    <property type="match status" value="1"/>
</dbReference>
<dbReference type="PANTHER" id="PTHR10357">
    <property type="entry name" value="ALPHA-AMYLASE FAMILY MEMBER"/>
    <property type="match status" value="1"/>
</dbReference>
<evidence type="ECO:0000313" key="5">
    <source>
        <dbReference type="Proteomes" id="UP000419017"/>
    </source>
</evidence>
<proteinExistence type="predicted"/>
<evidence type="ECO:0000259" key="3">
    <source>
        <dbReference type="SMART" id="SM00642"/>
    </source>
</evidence>
<organism evidence="4 5">
    <name type="scientific">Oceanivirga miroungae</name>
    <dbReference type="NCBI Taxonomy" id="1130046"/>
    <lineage>
        <taxon>Bacteria</taxon>
        <taxon>Fusobacteriati</taxon>
        <taxon>Fusobacteriota</taxon>
        <taxon>Fusobacteriia</taxon>
        <taxon>Fusobacteriales</taxon>
        <taxon>Leptotrichiaceae</taxon>
        <taxon>Oceanivirga</taxon>
    </lineage>
</organism>